<evidence type="ECO:0000256" key="3">
    <source>
        <dbReference type="SAM" id="Phobius"/>
    </source>
</evidence>
<dbReference type="EMBL" id="JBHUKU010000028">
    <property type="protein sequence ID" value="MFD2465128.1"/>
    <property type="molecule type" value="Genomic_DNA"/>
</dbReference>
<dbReference type="InterPro" id="IPR028994">
    <property type="entry name" value="Integrin_alpha_N"/>
</dbReference>
<keyword evidence="5" id="KW-1185">Reference proteome</keyword>
<organism evidence="4 5">
    <name type="scientific">Amycolatopsis samaneae</name>
    <dbReference type="NCBI Taxonomy" id="664691"/>
    <lineage>
        <taxon>Bacteria</taxon>
        <taxon>Bacillati</taxon>
        <taxon>Actinomycetota</taxon>
        <taxon>Actinomycetes</taxon>
        <taxon>Pseudonocardiales</taxon>
        <taxon>Pseudonocardiaceae</taxon>
        <taxon>Amycolatopsis</taxon>
    </lineage>
</organism>
<evidence type="ECO:0000313" key="5">
    <source>
        <dbReference type="Proteomes" id="UP001597419"/>
    </source>
</evidence>
<keyword evidence="3" id="KW-0472">Membrane</keyword>
<proteinExistence type="predicted"/>
<dbReference type="PANTHER" id="PTHR46580">
    <property type="entry name" value="SENSOR KINASE-RELATED"/>
    <property type="match status" value="1"/>
</dbReference>
<dbReference type="SUPFAM" id="SSF69318">
    <property type="entry name" value="Integrin alpha N-terminal domain"/>
    <property type="match status" value="1"/>
</dbReference>
<accession>A0ABW5GWD3</accession>
<name>A0ABW5GWD3_9PSEU</name>
<evidence type="ECO:0000256" key="1">
    <source>
        <dbReference type="ARBA" id="ARBA00022729"/>
    </source>
</evidence>
<gene>
    <name evidence="4" type="ORF">ACFSYJ_41375</name>
</gene>
<dbReference type="Proteomes" id="UP001597419">
    <property type="component" value="Unassembled WGS sequence"/>
</dbReference>
<keyword evidence="3" id="KW-0812">Transmembrane</keyword>
<feature type="transmembrane region" description="Helical" evidence="3">
    <location>
        <begin position="21"/>
        <end position="41"/>
    </location>
</feature>
<protein>
    <submittedName>
        <fullName evidence="4">VCBS repeat-containing protein</fullName>
    </submittedName>
</protein>
<dbReference type="Pfam" id="PF13517">
    <property type="entry name" value="FG-GAP_3"/>
    <property type="match status" value="1"/>
</dbReference>
<dbReference type="Gene3D" id="2.40.128.340">
    <property type="match status" value="3"/>
</dbReference>
<sequence>MLHTEHDQAGKRSRAGALARVGAVALLMAGLLVAVAGQHVAGAVGHAAPMSRWTQVNEREPDRSYWDSARDAARVGRSADPKGVFRSFFRIDTSKANGSRIHRAEFDVSVDTARPCSPTTLELWAVRPIDSARPVTWRNSRDAWLGGAPLATTSADACGGGTLRLEFASDALKALAQRAADERSGFVTLGLKLRNEQLPKGMALKPESAFLSLEYNNPPTVTRVSTSYPSPCGTAEAPTPLNDGRVRQFSGATADPESSDSVTTRLEILRADGTLAYASEVGPIGAGAFSWSQIPEGVLVAGQTYHYHAQARDALDTRPSTTDCFFTVDAVRPGVPRISSTDFPDGEPVLPARTTGTVTLRAAAADTDVAEFMYGFQAERVTRRIKAAPDGSAVLPVTVFEDPITHVASARLYVRAVDRAGNVSDLTPSWDLAALANPAPPSHVPEDMNGDGRADVTLFMDHDFGGRRIWNVTARDGGFHQGTVVMDAGVTMGGPGPLRYVRGDFDGDGRTDVATLTQAFGDRAQLSVYPSDGHGYAGRNTWDSGAEAWPLSGLRVFAGDFTGDGKADVAVQRPAEGGWQVTVFPGGALNAPVTWYTSPGDPARANLVAGDFDGDGRADLAELRDGGDCRASLTVHRSTGSAFEAGVSTWEGPFRADRSTPVAADIDGDGKADLVAMYDHGGGDTAMVVFGSANGFAPRDWWRRTGELDPAKSVLTTGDFDRDGKADVAVVTANAPGDTQLWTLRSDGTAFGDRVLGWQEATGGVPVRPNG</sequence>
<feature type="region of interest" description="Disordered" evidence="2">
    <location>
        <begin position="222"/>
        <end position="244"/>
    </location>
</feature>
<keyword evidence="3" id="KW-1133">Transmembrane helix</keyword>
<reference evidence="5" key="1">
    <citation type="journal article" date="2019" name="Int. J. Syst. Evol. Microbiol.">
        <title>The Global Catalogue of Microorganisms (GCM) 10K type strain sequencing project: providing services to taxonomists for standard genome sequencing and annotation.</title>
        <authorList>
            <consortium name="The Broad Institute Genomics Platform"/>
            <consortium name="The Broad Institute Genome Sequencing Center for Infectious Disease"/>
            <person name="Wu L."/>
            <person name="Ma J."/>
        </authorList>
    </citation>
    <scope>NUCLEOTIDE SEQUENCE [LARGE SCALE GENOMIC DNA]</scope>
    <source>
        <strain evidence="5">CGMCC 4.7643</strain>
    </source>
</reference>
<dbReference type="RefSeq" id="WP_345398893.1">
    <property type="nucleotide sequence ID" value="NZ_BAABHG010000010.1"/>
</dbReference>
<evidence type="ECO:0000256" key="2">
    <source>
        <dbReference type="SAM" id="MobiDB-lite"/>
    </source>
</evidence>
<comment type="caution">
    <text evidence="4">The sequence shown here is derived from an EMBL/GenBank/DDBJ whole genome shotgun (WGS) entry which is preliminary data.</text>
</comment>
<keyword evidence="1" id="KW-0732">Signal</keyword>
<dbReference type="InterPro" id="IPR013517">
    <property type="entry name" value="FG-GAP"/>
</dbReference>
<evidence type="ECO:0000313" key="4">
    <source>
        <dbReference type="EMBL" id="MFD2465128.1"/>
    </source>
</evidence>